<dbReference type="Gene3D" id="3.20.20.210">
    <property type="match status" value="2"/>
</dbReference>
<evidence type="ECO:0000313" key="13">
    <source>
        <dbReference type="EMBL" id="MFC7337832.1"/>
    </source>
</evidence>
<feature type="binding site" evidence="10">
    <location>
        <position position="604"/>
    </location>
    <ligand>
        <name>L-homocysteine</name>
        <dbReference type="ChEBI" id="CHEBI:58199"/>
    </ligand>
</feature>
<dbReference type="CDD" id="cd03312">
    <property type="entry name" value="CIMS_N_terminal_like"/>
    <property type="match status" value="1"/>
</dbReference>
<dbReference type="NCBIfam" id="NF003556">
    <property type="entry name" value="PRK05222.1"/>
    <property type="match status" value="1"/>
</dbReference>
<dbReference type="GO" id="GO:0003871">
    <property type="term" value="F:5-methyltetrahydropteroyltriglutamate-homocysteine S-methyltransferase activity"/>
    <property type="evidence" value="ECO:0007669"/>
    <property type="project" value="UniProtKB-EC"/>
</dbReference>
<evidence type="ECO:0000256" key="8">
    <source>
        <dbReference type="ARBA" id="ARBA00022833"/>
    </source>
</evidence>
<feature type="active site" description="Proton donor" evidence="10">
    <location>
        <position position="699"/>
    </location>
</feature>
<dbReference type="EMBL" id="JBHTBS010000005">
    <property type="protein sequence ID" value="MFC7337832.1"/>
    <property type="molecule type" value="Genomic_DNA"/>
</dbReference>
<keyword evidence="9 10" id="KW-0486">Methionine biosynthesis</keyword>
<dbReference type="NCBIfam" id="TIGR01371">
    <property type="entry name" value="met_syn_B12ind"/>
    <property type="match status" value="1"/>
</dbReference>
<evidence type="ECO:0000256" key="2">
    <source>
        <dbReference type="ARBA" id="ARBA00004681"/>
    </source>
</evidence>
<comment type="pathway">
    <text evidence="2 10">Amino-acid biosynthesis; L-methionine biosynthesis via de novo pathway; L-methionine from L-homocysteine (MetE route): step 1/1.</text>
</comment>
<feature type="binding site" evidence="10">
    <location>
        <position position="489"/>
    </location>
    <ligand>
        <name>L-homocysteine</name>
        <dbReference type="ChEBI" id="CHEBI:58199"/>
    </ligand>
</feature>
<feature type="binding site" evidence="10">
    <location>
        <begin position="436"/>
        <end position="438"/>
    </location>
    <ligand>
        <name>L-homocysteine</name>
        <dbReference type="ChEBI" id="CHEBI:58199"/>
    </ligand>
</feature>
<dbReference type="HAMAP" id="MF_00172">
    <property type="entry name" value="Meth_synth"/>
    <property type="match status" value="1"/>
</dbReference>
<dbReference type="Pfam" id="PF08267">
    <property type="entry name" value="Meth_synt_1"/>
    <property type="match status" value="1"/>
</dbReference>
<dbReference type="Pfam" id="PF01717">
    <property type="entry name" value="Meth_synt_2"/>
    <property type="match status" value="1"/>
</dbReference>
<keyword evidence="10" id="KW-0677">Repeat</keyword>
<dbReference type="SUPFAM" id="SSF51726">
    <property type="entry name" value="UROD/MetE-like"/>
    <property type="match status" value="2"/>
</dbReference>
<dbReference type="InterPro" id="IPR013215">
    <property type="entry name" value="Cbl-indep_Met_Synth_N"/>
</dbReference>
<gene>
    <name evidence="10 13" type="primary">metE</name>
    <name evidence="13" type="ORF">ACFQY0_11640</name>
</gene>
<keyword evidence="14" id="KW-1185">Reference proteome</keyword>
<feature type="domain" description="Cobalamin-independent methionine synthase MetE C-terminal/archaeal" evidence="11">
    <location>
        <begin position="431"/>
        <end position="753"/>
    </location>
</feature>
<evidence type="ECO:0000256" key="5">
    <source>
        <dbReference type="ARBA" id="ARBA00022605"/>
    </source>
</evidence>
<dbReference type="PANTHER" id="PTHR30519">
    <property type="entry name" value="5-METHYLTETRAHYDROPTEROYLTRIGLUTAMATE--HOMOCYSTEINE METHYLTRANSFERASE"/>
    <property type="match status" value="1"/>
</dbReference>
<feature type="binding site" evidence="10">
    <location>
        <begin position="19"/>
        <end position="22"/>
    </location>
    <ligand>
        <name>5-methyltetrahydropteroyltri-L-glutamate</name>
        <dbReference type="ChEBI" id="CHEBI:58207"/>
    </ligand>
</feature>
<accession>A0ABW2L9H5</accession>
<feature type="domain" description="Cobalamin-independent methionine synthase MetE N-terminal" evidence="12">
    <location>
        <begin position="7"/>
        <end position="313"/>
    </location>
</feature>
<dbReference type="InterPro" id="IPR038071">
    <property type="entry name" value="UROD/MetE-like_sf"/>
</dbReference>
<keyword evidence="6 10" id="KW-0808">Transferase</keyword>
<dbReference type="PIRSF" id="PIRSF000382">
    <property type="entry name" value="MeTrfase_B12_ind"/>
    <property type="match status" value="1"/>
</dbReference>
<comment type="cofactor">
    <cofactor evidence="10">
        <name>Zn(2+)</name>
        <dbReference type="ChEBI" id="CHEBI:29105"/>
    </cofactor>
    <text evidence="10">Binds 1 zinc ion per subunit.</text>
</comment>
<keyword evidence="8 10" id="KW-0862">Zinc</keyword>
<dbReference type="CDD" id="cd03311">
    <property type="entry name" value="CIMS_C_terminal_like"/>
    <property type="match status" value="1"/>
</dbReference>
<keyword evidence="7 10" id="KW-0479">Metal-binding</keyword>
<proteinExistence type="inferred from homology"/>
<dbReference type="InterPro" id="IPR006276">
    <property type="entry name" value="Cobalamin-indep_Met_synthase"/>
</dbReference>
<comment type="function">
    <text evidence="1 10">Catalyzes the transfer of a methyl group from 5-methyltetrahydrofolate to homocysteine resulting in methionine formation.</text>
</comment>
<protein>
    <recommendedName>
        <fullName evidence="10">5-methyltetrahydropteroyltriglutamate--homocysteine methyltransferase</fullName>
        <ecNumber evidence="10">2.1.1.14</ecNumber>
    </recommendedName>
    <alternativeName>
        <fullName evidence="10">Cobalamin-independent methionine synthase</fullName>
    </alternativeName>
    <alternativeName>
        <fullName evidence="10">Methionine synthase, vitamin-B12 independent isozyme</fullName>
    </alternativeName>
</protein>
<feature type="binding site" evidence="10">
    <location>
        <position position="610"/>
    </location>
    <ligand>
        <name>5-methyltetrahydropteroyltri-L-glutamate</name>
        <dbReference type="ChEBI" id="CHEBI:58207"/>
    </ligand>
</feature>
<feature type="binding site" evidence="10">
    <location>
        <position position="489"/>
    </location>
    <ligand>
        <name>L-methionine</name>
        <dbReference type="ChEBI" id="CHEBI:57844"/>
    </ligand>
</feature>
<feature type="binding site" evidence="10">
    <location>
        <position position="566"/>
    </location>
    <ligand>
        <name>5-methyltetrahydropteroyltri-L-glutamate</name>
        <dbReference type="ChEBI" id="CHEBI:58207"/>
    </ligand>
</feature>
<feature type="binding site" evidence="10">
    <location>
        <position position="648"/>
    </location>
    <ligand>
        <name>Zn(2+)</name>
        <dbReference type="ChEBI" id="CHEBI:29105"/>
        <note>catalytic</note>
    </ligand>
</feature>
<keyword evidence="5 10" id="KW-0028">Amino-acid biosynthesis</keyword>
<evidence type="ECO:0000259" key="12">
    <source>
        <dbReference type="Pfam" id="PF08267"/>
    </source>
</evidence>
<dbReference type="RefSeq" id="WP_379712687.1">
    <property type="nucleotide sequence ID" value="NZ_JBHTBS010000005.1"/>
</dbReference>
<evidence type="ECO:0000256" key="3">
    <source>
        <dbReference type="ARBA" id="ARBA00009553"/>
    </source>
</evidence>
<feature type="binding site" evidence="10">
    <location>
        <position position="604"/>
    </location>
    <ligand>
        <name>L-methionine</name>
        <dbReference type="ChEBI" id="CHEBI:57844"/>
    </ligand>
</feature>
<feature type="binding site" evidence="10">
    <location>
        <begin position="520"/>
        <end position="521"/>
    </location>
    <ligand>
        <name>5-methyltetrahydropteroyltri-L-glutamate</name>
        <dbReference type="ChEBI" id="CHEBI:58207"/>
    </ligand>
</feature>
<evidence type="ECO:0000256" key="7">
    <source>
        <dbReference type="ARBA" id="ARBA00022723"/>
    </source>
</evidence>
<evidence type="ECO:0000313" key="14">
    <source>
        <dbReference type="Proteomes" id="UP001596472"/>
    </source>
</evidence>
<comment type="catalytic activity">
    <reaction evidence="10">
        <text>5-methyltetrahydropteroyltri-L-glutamate + L-homocysteine = tetrahydropteroyltri-L-glutamate + L-methionine</text>
        <dbReference type="Rhea" id="RHEA:21196"/>
        <dbReference type="ChEBI" id="CHEBI:57844"/>
        <dbReference type="ChEBI" id="CHEBI:58140"/>
        <dbReference type="ChEBI" id="CHEBI:58199"/>
        <dbReference type="ChEBI" id="CHEBI:58207"/>
        <dbReference type="EC" id="2.1.1.14"/>
    </reaction>
</comment>
<evidence type="ECO:0000256" key="9">
    <source>
        <dbReference type="ARBA" id="ARBA00023167"/>
    </source>
</evidence>
<evidence type="ECO:0000256" key="10">
    <source>
        <dbReference type="HAMAP-Rule" id="MF_00172"/>
    </source>
</evidence>
<feature type="binding site" evidence="10">
    <location>
        <begin position="436"/>
        <end position="438"/>
    </location>
    <ligand>
        <name>L-methionine</name>
        <dbReference type="ChEBI" id="CHEBI:57844"/>
    </ligand>
</feature>
<feature type="binding site" evidence="10">
    <location>
        <position position="120"/>
    </location>
    <ligand>
        <name>5-methyltetrahydropteroyltri-L-glutamate</name>
        <dbReference type="ChEBI" id="CHEBI:58207"/>
    </ligand>
</feature>
<dbReference type="Proteomes" id="UP001596472">
    <property type="component" value="Unassembled WGS sequence"/>
</dbReference>
<organism evidence="13 14">
    <name type="scientific">Haloferula chungangensis</name>
    <dbReference type="NCBI Taxonomy" id="1048331"/>
    <lineage>
        <taxon>Bacteria</taxon>
        <taxon>Pseudomonadati</taxon>
        <taxon>Verrucomicrobiota</taxon>
        <taxon>Verrucomicrobiia</taxon>
        <taxon>Verrucomicrobiales</taxon>
        <taxon>Verrucomicrobiaceae</taxon>
        <taxon>Haloferula</taxon>
    </lineage>
</organism>
<evidence type="ECO:0000259" key="11">
    <source>
        <dbReference type="Pfam" id="PF01717"/>
    </source>
</evidence>
<evidence type="ECO:0000256" key="6">
    <source>
        <dbReference type="ARBA" id="ARBA00022679"/>
    </source>
</evidence>
<evidence type="ECO:0000256" key="4">
    <source>
        <dbReference type="ARBA" id="ARBA00022603"/>
    </source>
</evidence>
<comment type="similarity">
    <text evidence="3 10">Belongs to the vitamin-B12 independent methionine synthase family.</text>
</comment>
<name>A0ABW2L9H5_9BACT</name>
<feature type="binding site" evidence="10">
    <location>
        <position position="731"/>
    </location>
    <ligand>
        <name>Zn(2+)</name>
        <dbReference type="ChEBI" id="CHEBI:29105"/>
        <note>catalytic</note>
    </ligand>
</feature>
<feature type="binding site" evidence="10">
    <location>
        <position position="646"/>
    </location>
    <ligand>
        <name>Zn(2+)</name>
        <dbReference type="ChEBI" id="CHEBI:29105"/>
        <note>catalytic</note>
    </ligand>
</feature>
<dbReference type="GO" id="GO:0032259">
    <property type="term" value="P:methylation"/>
    <property type="evidence" value="ECO:0007669"/>
    <property type="project" value="UniProtKB-KW"/>
</dbReference>
<dbReference type="InterPro" id="IPR002629">
    <property type="entry name" value="Met_Synth_C/arc"/>
</dbReference>
<comment type="caution">
    <text evidence="13">The sequence shown here is derived from an EMBL/GenBank/DDBJ whole genome shotgun (WGS) entry which is preliminary data.</text>
</comment>
<dbReference type="EC" id="2.1.1.14" evidence="10"/>
<sequence length="768" mass="85816">MKQSLTTHISGYPRIGAKRELKKALEQFWAGRITAAELDREGKGLRQRHWIEQQRLNFVATNDFSFYDGMLDLACMLGAVPSRFGVVGEEVSLDQYFRMARGRGAANGNRPDVAPLELTKWFDTNYHYLVPELDADQLFRRTNRKAVAEVKEAIACGHRPKPVLIGPVTFLALSKTRDGSDPLLLLPKLLPVYRELLGELFEAGAEWVEISEPVVVQRKDGEVLTGVAESLAYFKEVKGPKLLLAVPFGKLGGALNELLGMEFDGLHVDAVRGSSDLPWLFTHFPNDKVLSLGLIDGRGIWRADLLDHRVTISTFLEKWGPARLWVGTSCSLLHVPHSLQEEDELDTDLKSWLSFAKEKLEEVDLLSKSELSPNHEAALMAARDNRLQHLGVRIPELRREVAALDAQSALRASDIEERLKLQRAALGLPLLPTTTIGSFPQTDEIRKLRARRRKGVTDEAGYEQGLEAAMRDVIRCQEELGIDVLVHGEFERTDMVEYFGEKLDGVAITRNGWVQSYGSRCVKPPIIWGDVTRPKTMTVDWTVKAQTLTSRHVKGMLTGPVTILQWSFVRDDLSRREVALQLALALRKEVGELEQAGTKVIQVDEPGLREGFPLELGDREAYLEWAVYAFRVATSGVADVTQIHTHMCYAEFEDVAEAIAALDVDVISLEASRSKMEALDSVRTGGLRSEVGPGVWDIHSPRVPSQEEIENLLERALQVVPAERLWVNPDCGLKTRGWQETRESLKNLVSAAAALRERAGRQVAELVC</sequence>
<keyword evidence="4 10" id="KW-0489">Methyltransferase</keyword>
<feature type="binding site" evidence="10">
    <location>
        <position position="670"/>
    </location>
    <ligand>
        <name>Zn(2+)</name>
        <dbReference type="ChEBI" id="CHEBI:29105"/>
        <note>catalytic</note>
    </ligand>
</feature>
<evidence type="ECO:0000256" key="1">
    <source>
        <dbReference type="ARBA" id="ARBA00002777"/>
    </source>
</evidence>
<reference evidence="14" key="1">
    <citation type="journal article" date="2019" name="Int. J. Syst. Evol. Microbiol.">
        <title>The Global Catalogue of Microorganisms (GCM) 10K type strain sequencing project: providing services to taxonomists for standard genome sequencing and annotation.</title>
        <authorList>
            <consortium name="The Broad Institute Genomics Platform"/>
            <consortium name="The Broad Institute Genome Sequencing Center for Infectious Disease"/>
            <person name="Wu L."/>
            <person name="Ma J."/>
        </authorList>
    </citation>
    <scope>NUCLEOTIDE SEQUENCE [LARGE SCALE GENOMIC DNA]</scope>
    <source>
        <strain evidence="14">CGMCC 4.1467</strain>
    </source>
</reference>